<dbReference type="GO" id="GO:0005524">
    <property type="term" value="F:ATP binding"/>
    <property type="evidence" value="ECO:0007669"/>
    <property type="project" value="UniProtKB-KW"/>
</dbReference>
<dbReference type="CDD" id="cd00082">
    <property type="entry name" value="HisKA"/>
    <property type="match status" value="1"/>
</dbReference>
<dbReference type="PROSITE" id="PS50109">
    <property type="entry name" value="HIS_KIN"/>
    <property type="match status" value="1"/>
</dbReference>
<evidence type="ECO:0000256" key="12">
    <source>
        <dbReference type="PROSITE-ProRule" id="PRU00169"/>
    </source>
</evidence>
<evidence type="ECO:0000256" key="5">
    <source>
        <dbReference type="ARBA" id="ARBA00022679"/>
    </source>
</evidence>
<dbReference type="Pfam" id="PF02518">
    <property type="entry name" value="HATPase_c"/>
    <property type="match status" value="1"/>
</dbReference>
<keyword evidence="13" id="KW-0175">Coiled coil</keyword>
<dbReference type="InterPro" id="IPR036097">
    <property type="entry name" value="HisK_dim/P_sf"/>
</dbReference>
<dbReference type="SMART" id="SM00387">
    <property type="entry name" value="HATPase_c"/>
    <property type="match status" value="1"/>
</dbReference>
<keyword evidence="5" id="KW-0808">Transferase</keyword>
<keyword evidence="11" id="KW-0131">Cell cycle</keyword>
<dbReference type="InterPro" id="IPR011006">
    <property type="entry name" value="CheY-like_superfamily"/>
</dbReference>
<evidence type="ECO:0000256" key="13">
    <source>
        <dbReference type="SAM" id="Coils"/>
    </source>
</evidence>
<dbReference type="InterPro" id="IPR005467">
    <property type="entry name" value="His_kinase_dom"/>
</dbReference>
<keyword evidence="10 14" id="KW-0472">Membrane</keyword>
<dbReference type="STRING" id="641238.SAMN04490244_11373"/>
<dbReference type="Proteomes" id="UP000198885">
    <property type="component" value="Unassembled WGS sequence"/>
</dbReference>
<dbReference type="PRINTS" id="PR00344">
    <property type="entry name" value="BCTRLSENSOR"/>
</dbReference>
<evidence type="ECO:0000256" key="4">
    <source>
        <dbReference type="ARBA" id="ARBA00022553"/>
    </source>
</evidence>
<dbReference type="Gene3D" id="6.10.340.10">
    <property type="match status" value="1"/>
</dbReference>
<gene>
    <name evidence="18" type="ORF">SAMN04490244_11373</name>
</gene>
<dbReference type="CDD" id="cd17546">
    <property type="entry name" value="REC_hyHK_CKI1_RcsC-like"/>
    <property type="match status" value="1"/>
</dbReference>
<dbReference type="InterPro" id="IPR004358">
    <property type="entry name" value="Sig_transdc_His_kin-like_C"/>
</dbReference>
<evidence type="ECO:0000256" key="8">
    <source>
        <dbReference type="ARBA" id="ARBA00022840"/>
    </source>
</evidence>
<evidence type="ECO:0000256" key="10">
    <source>
        <dbReference type="ARBA" id="ARBA00023136"/>
    </source>
</evidence>
<feature type="domain" description="Response regulatory" evidence="16">
    <location>
        <begin position="807"/>
        <end position="924"/>
    </location>
</feature>
<dbReference type="SUPFAM" id="SSF52172">
    <property type="entry name" value="CheY-like"/>
    <property type="match status" value="2"/>
</dbReference>
<evidence type="ECO:0000256" key="7">
    <source>
        <dbReference type="ARBA" id="ARBA00022777"/>
    </source>
</evidence>
<evidence type="ECO:0000256" key="11">
    <source>
        <dbReference type="ARBA" id="ARBA00023306"/>
    </source>
</evidence>
<dbReference type="EMBL" id="FOGU01000013">
    <property type="protein sequence ID" value="SES37636.1"/>
    <property type="molecule type" value="Genomic_DNA"/>
</dbReference>
<keyword evidence="14" id="KW-1133">Transmembrane helix</keyword>
<protein>
    <recommendedName>
        <fullName evidence="3">histidine kinase</fullName>
        <ecNumber evidence="3">2.7.13.3</ecNumber>
    </recommendedName>
</protein>
<dbReference type="FunFam" id="1.10.287.130:FF:000038">
    <property type="entry name" value="Sensory transduction histidine kinase"/>
    <property type="match status" value="1"/>
</dbReference>
<keyword evidence="4 12" id="KW-0597">Phosphoprotein</keyword>
<evidence type="ECO:0000256" key="1">
    <source>
        <dbReference type="ARBA" id="ARBA00000085"/>
    </source>
</evidence>
<dbReference type="CDD" id="cd16922">
    <property type="entry name" value="HATPase_EvgS-ArcB-TorS-like"/>
    <property type="match status" value="1"/>
</dbReference>
<dbReference type="SMART" id="SM00388">
    <property type="entry name" value="HisKA"/>
    <property type="match status" value="1"/>
</dbReference>
<sequence>MIGSNASSRLDGAAARVASALGAARSVQARFLLYVAPLVVVSIALAFGIYEVIAGRTAEEQLRNKLDRLASIQASVLSRPMWNIADSQVELIVQALMSDSDVVGAVVRDQSGSLVARAGAGMDPAAAYSAEVSILHGDGQEARQIGTLGLTLSDARINAYARQRLALAAVLALVLLGATVGAALVANRRVIGRPLGLLLDSIHRVRAGERHAYVDWPSGDEIGRVVTAFNDMQRKQERTQAQLREANERLESRVAERTAKLADAEAEAQEARGRLIDAIENISEGFALFDERDRLIVANGRYREVMLGAEDAPLDTGTPFRSLLRRASGSGRFPGARADAAGWIDRQAERYRQAGDAFVQSTGDKRWHQVGYRATGSGGRVAVHSDISEQKRISDELQEAKDSAEAANEAKSAFLATMSHEIRTPLNAIVGMSTLLQATRLDDEQQDHAQTISAAAGTLLTIINDILDFSKVEAGALELERIPIDLPDTAESTVELVASRAAEKGIGLGCHVQSDVPAGVIGDPVRLKQILLNLLNNAVKFTEEGEVVLTLSSSRPAPALSEGETTLLTLSVRDTGVGIPEDRLDRLFKSFSQVDASTTRRFGGTGLGLVITKRLVELMGGEITVESTFGRGTTFTVTIPCEAAPLPDRVARERRARAIRGAHVLVVDDNPTNRLILAEKLRGWELRPHVVATPDEALDRVAVGERFDVALIDFDMPGMNGLELSRRLRGGPAKAMPLVMFTSVAPADAQFRAGIEAVGFAAVLSKPAKTGHLLNAMATAIAPDEARDARDGTPPATVLPEEAKDLAILLVDDNRMNRKVGQKILKRLGYDPTIAKSGEDAIERCAAERFDVVLMDIEMPDMDGVTATGEIRARLPAETRPYIVALTANAMASDRESYLRAGMDDYLSKPLDQVALIDSLRRGAQLRHRDAGNEAEPT</sequence>
<dbReference type="PROSITE" id="PS50110">
    <property type="entry name" value="RESPONSE_REGULATORY"/>
    <property type="match status" value="2"/>
</dbReference>
<evidence type="ECO:0000259" key="17">
    <source>
        <dbReference type="PROSITE" id="PS50885"/>
    </source>
</evidence>
<evidence type="ECO:0000259" key="16">
    <source>
        <dbReference type="PROSITE" id="PS50110"/>
    </source>
</evidence>
<feature type="transmembrane region" description="Helical" evidence="14">
    <location>
        <begin position="31"/>
        <end position="53"/>
    </location>
</feature>
<keyword evidence="9" id="KW-0902">Two-component regulatory system</keyword>
<dbReference type="EC" id="2.7.13.3" evidence="3"/>
<dbReference type="Gene3D" id="1.10.287.130">
    <property type="match status" value="1"/>
</dbReference>
<evidence type="ECO:0000313" key="19">
    <source>
        <dbReference type="Proteomes" id="UP000198885"/>
    </source>
</evidence>
<feature type="modified residue" description="4-aspartylphosphate" evidence="12">
    <location>
        <position position="856"/>
    </location>
</feature>
<feature type="modified residue" description="4-aspartylphosphate" evidence="12">
    <location>
        <position position="713"/>
    </location>
</feature>
<dbReference type="SUPFAM" id="SSF55874">
    <property type="entry name" value="ATPase domain of HSP90 chaperone/DNA topoisomerase II/histidine kinase"/>
    <property type="match status" value="1"/>
</dbReference>
<feature type="coiled-coil region" evidence="13">
    <location>
        <begin position="229"/>
        <end position="281"/>
    </location>
</feature>
<feature type="domain" description="Histidine kinase" evidence="15">
    <location>
        <begin position="417"/>
        <end position="643"/>
    </location>
</feature>
<keyword evidence="6" id="KW-0547">Nucleotide-binding</keyword>
<dbReference type="Gene3D" id="3.30.450.20">
    <property type="entry name" value="PAS domain"/>
    <property type="match status" value="1"/>
</dbReference>
<organism evidence="18 19">
    <name type="scientific">Tranquillimonas rosea</name>
    <dbReference type="NCBI Taxonomy" id="641238"/>
    <lineage>
        <taxon>Bacteria</taxon>
        <taxon>Pseudomonadati</taxon>
        <taxon>Pseudomonadota</taxon>
        <taxon>Alphaproteobacteria</taxon>
        <taxon>Rhodobacterales</taxon>
        <taxon>Roseobacteraceae</taxon>
        <taxon>Tranquillimonas</taxon>
    </lineage>
</organism>
<dbReference type="SUPFAM" id="SSF158472">
    <property type="entry name" value="HAMP domain-like"/>
    <property type="match status" value="1"/>
</dbReference>
<proteinExistence type="predicted"/>
<dbReference type="InterPro" id="IPR001789">
    <property type="entry name" value="Sig_transdc_resp-reg_receiver"/>
</dbReference>
<dbReference type="SMART" id="SM00304">
    <property type="entry name" value="HAMP"/>
    <property type="match status" value="1"/>
</dbReference>
<dbReference type="SUPFAM" id="SSF47384">
    <property type="entry name" value="Homodimeric domain of signal transducing histidine kinase"/>
    <property type="match status" value="1"/>
</dbReference>
<dbReference type="Pfam" id="PF00072">
    <property type="entry name" value="Response_reg"/>
    <property type="match status" value="2"/>
</dbReference>
<keyword evidence="14" id="KW-0812">Transmembrane</keyword>
<dbReference type="PANTHER" id="PTHR45339:SF1">
    <property type="entry name" value="HYBRID SIGNAL TRANSDUCTION HISTIDINE KINASE J"/>
    <property type="match status" value="1"/>
</dbReference>
<dbReference type="InterPro" id="IPR003594">
    <property type="entry name" value="HATPase_dom"/>
</dbReference>
<dbReference type="Gene3D" id="3.30.565.10">
    <property type="entry name" value="Histidine kinase-like ATPase, C-terminal domain"/>
    <property type="match status" value="1"/>
</dbReference>
<evidence type="ECO:0000259" key="15">
    <source>
        <dbReference type="PROSITE" id="PS50109"/>
    </source>
</evidence>
<dbReference type="InterPro" id="IPR003661">
    <property type="entry name" value="HisK_dim/P_dom"/>
</dbReference>
<dbReference type="CDD" id="cd00156">
    <property type="entry name" value="REC"/>
    <property type="match status" value="1"/>
</dbReference>
<dbReference type="CDD" id="cd06225">
    <property type="entry name" value="HAMP"/>
    <property type="match status" value="1"/>
</dbReference>
<dbReference type="GO" id="GO:0016020">
    <property type="term" value="C:membrane"/>
    <property type="evidence" value="ECO:0007669"/>
    <property type="project" value="UniProtKB-SubCell"/>
</dbReference>
<evidence type="ECO:0000313" key="18">
    <source>
        <dbReference type="EMBL" id="SES37636.1"/>
    </source>
</evidence>
<feature type="transmembrane region" description="Helical" evidence="14">
    <location>
        <begin position="165"/>
        <end position="186"/>
    </location>
</feature>
<name>A0A1H9WUP9_9RHOB</name>
<dbReference type="GO" id="GO:0000155">
    <property type="term" value="F:phosphorelay sensor kinase activity"/>
    <property type="evidence" value="ECO:0007669"/>
    <property type="project" value="InterPro"/>
</dbReference>
<comment type="subcellular location">
    <subcellularLocation>
        <location evidence="2">Membrane</location>
    </subcellularLocation>
</comment>
<reference evidence="18 19" key="1">
    <citation type="submission" date="2016-10" db="EMBL/GenBank/DDBJ databases">
        <authorList>
            <person name="de Groot N.N."/>
        </authorList>
    </citation>
    <scope>NUCLEOTIDE SEQUENCE [LARGE SCALE GENOMIC DNA]</scope>
    <source>
        <strain evidence="18 19">DSM 23042</strain>
    </source>
</reference>
<dbReference type="FunFam" id="3.30.565.10:FF:000010">
    <property type="entry name" value="Sensor histidine kinase RcsC"/>
    <property type="match status" value="1"/>
</dbReference>
<evidence type="ECO:0000256" key="2">
    <source>
        <dbReference type="ARBA" id="ARBA00004370"/>
    </source>
</evidence>
<evidence type="ECO:0000256" key="14">
    <source>
        <dbReference type="SAM" id="Phobius"/>
    </source>
</evidence>
<dbReference type="InterPro" id="IPR003660">
    <property type="entry name" value="HAMP_dom"/>
</dbReference>
<dbReference type="PANTHER" id="PTHR45339">
    <property type="entry name" value="HYBRID SIGNAL TRANSDUCTION HISTIDINE KINASE J"/>
    <property type="match status" value="1"/>
</dbReference>
<dbReference type="PROSITE" id="PS50885">
    <property type="entry name" value="HAMP"/>
    <property type="match status" value="1"/>
</dbReference>
<keyword evidence="19" id="KW-1185">Reference proteome</keyword>
<accession>A0A1H9WUP9</accession>
<dbReference type="RefSeq" id="WP_143071556.1">
    <property type="nucleotide sequence ID" value="NZ_FOGU01000013.1"/>
</dbReference>
<dbReference type="AlphaFoldDB" id="A0A1H9WUP9"/>
<keyword evidence="7 18" id="KW-0418">Kinase</keyword>
<dbReference type="SMART" id="SM00448">
    <property type="entry name" value="REC"/>
    <property type="match status" value="2"/>
</dbReference>
<evidence type="ECO:0000256" key="3">
    <source>
        <dbReference type="ARBA" id="ARBA00012438"/>
    </source>
</evidence>
<feature type="domain" description="Response regulatory" evidence="16">
    <location>
        <begin position="663"/>
        <end position="781"/>
    </location>
</feature>
<evidence type="ECO:0000256" key="9">
    <source>
        <dbReference type="ARBA" id="ARBA00023012"/>
    </source>
</evidence>
<keyword evidence="8" id="KW-0067">ATP-binding</keyword>
<dbReference type="InterPro" id="IPR036890">
    <property type="entry name" value="HATPase_C_sf"/>
</dbReference>
<evidence type="ECO:0000256" key="6">
    <source>
        <dbReference type="ARBA" id="ARBA00022741"/>
    </source>
</evidence>
<dbReference type="Gene3D" id="3.40.50.2300">
    <property type="match status" value="2"/>
</dbReference>
<dbReference type="Pfam" id="PF00512">
    <property type="entry name" value="HisKA"/>
    <property type="match status" value="1"/>
</dbReference>
<feature type="domain" description="HAMP" evidence="17">
    <location>
        <begin position="189"/>
        <end position="241"/>
    </location>
</feature>
<dbReference type="Pfam" id="PF12860">
    <property type="entry name" value="PAS_7"/>
    <property type="match status" value="1"/>
</dbReference>
<dbReference type="OrthoDB" id="9801651at2"/>
<comment type="catalytic activity">
    <reaction evidence="1">
        <text>ATP + protein L-histidine = ADP + protein N-phospho-L-histidine.</text>
        <dbReference type="EC" id="2.7.13.3"/>
    </reaction>
</comment>